<dbReference type="SUPFAM" id="SSF52833">
    <property type="entry name" value="Thioredoxin-like"/>
    <property type="match status" value="1"/>
</dbReference>
<dbReference type="PROSITE" id="PS51352">
    <property type="entry name" value="THIOREDOXIN_2"/>
    <property type="match status" value="1"/>
</dbReference>
<dbReference type="CDD" id="cd02961">
    <property type="entry name" value="PDI_a_family"/>
    <property type="match status" value="1"/>
</dbReference>
<accession>A0A7M5USQ8</accession>
<proteinExistence type="predicted"/>
<dbReference type="Pfam" id="PF00085">
    <property type="entry name" value="Thioredoxin"/>
    <property type="match status" value="1"/>
</dbReference>
<name>A0A7M5USQ8_9CNID</name>
<evidence type="ECO:0000313" key="4">
    <source>
        <dbReference type="Proteomes" id="UP000594262"/>
    </source>
</evidence>
<protein>
    <recommendedName>
        <fullName evidence="2">Thioredoxin domain-containing protein</fullName>
    </recommendedName>
</protein>
<dbReference type="GO" id="GO:0006457">
    <property type="term" value="P:protein folding"/>
    <property type="evidence" value="ECO:0007669"/>
    <property type="project" value="TreeGrafter"/>
</dbReference>
<dbReference type="InterPro" id="IPR036249">
    <property type="entry name" value="Thioredoxin-like_sf"/>
</dbReference>
<dbReference type="RefSeq" id="XP_066926482.1">
    <property type="nucleotide sequence ID" value="XM_067070381.1"/>
</dbReference>
<dbReference type="Gene3D" id="3.40.30.10">
    <property type="entry name" value="Glutaredoxin"/>
    <property type="match status" value="1"/>
</dbReference>
<evidence type="ECO:0000256" key="1">
    <source>
        <dbReference type="SAM" id="SignalP"/>
    </source>
</evidence>
<keyword evidence="1" id="KW-0732">Signal</keyword>
<dbReference type="GeneID" id="136813885"/>
<dbReference type="InterPro" id="IPR051063">
    <property type="entry name" value="PDI"/>
</dbReference>
<reference evidence="3" key="1">
    <citation type="submission" date="2021-01" db="UniProtKB">
        <authorList>
            <consortium name="EnsemblMetazoa"/>
        </authorList>
    </citation>
    <scope>IDENTIFICATION</scope>
</reference>
<sequence>MDLSWVYIWFSTLFCLVHGYSAKELDAKSMKYLKTEQRWGKLGCVLLHNDTDSSVITQFNMTMKQIRDELHLPINLYQYHHTIGNSVQCFHDSQLVPYTYSLDNQKRKGNLYKWFKKIFKQSSKYETKMLTTVDNSDQFKDITHKALLLVVFTGTHFFDHMVNIFNKIDVKKGDVFFVPPNTQIERKLIDSMNAGHFPTVIFLTRQSMYQRFEHYKTLEDEYNTNVDSIKLALLQYELRHIVAQKRSLQLLLDSRSQLSIPSCVTVYSSTSNTQQTYPFIHALHRTYNHLSDRHLVKFFLYDFSEPGHSSGLPELLRSPTINAVPFIFCNHLNRTIHGTSIAQTIFPTEKIPTPFIFERFIQQQLFRSPPPLSTSRLQIADPKVCFANSTNYCQPYDEEFDTSSLAEEETKDSGKFNGLRSRTKRLRIITDASWDRLINSRNQRDDLMRFDDSTSYRVQHSLVIFISAGCSYCQKIRPEFVKIAKSASYLKDVSVLSMNCTQHPIKCKQHHVTGFPTLLLFRTIQSERSSCIPNSMLLEPTWIDYHGEIKERTVMNWLSEVTDPSLTIHQDQPHTLKDKDIRLSIKFYTKRYVQTSLPRSLQSTLMHLSCLSILCERFHHVMDCVATPERGVMDYSPNDQNLYVSSISFLRSDKMSALIMKAGTPLANLFRLEGDLSRVSKAHRPHQYDIPWRLTCEDDHARCLTLLATFIQDHSRLPIFHINEAMFHSHQKTNNELWERPLLLVLGNETYFNTKSSFYKDLYVYAVEQYNSINVGLLDVTLHPHWARMFVPRNPTEDSLKLTSQYPRYVMLNMSDHSHAGFYPSLVEHTQMKSINSLADFVDGYLKDSSSMVVETEHF</sequence>
<dbReference type="EnsemblMetazoa" id="CLYHEMT003540.1">
    <property type="protein sequence ID" value="CLYHEMP003540.1"/>
    <property type="gene ID" value="CLYHEMG003540"/>
</dbReference>
<dbReference type="Proteomes" id="UP000594262">
    <property type="component" value="Unplaced"/>
</dbReference>
<dbReference type="GO" id="GO:0005783">
    <property type="term" value="C:endoplasmic reticulum"/>
    <property type="evidence" value="ECO:0007669"/>
    <property type="project" value="TreeGrafter"/>
</dbReference>
<feature type="chain" id="PRO_5029780117" description="Thioredoxin domain-containing protein" evidence="1">
    <location>
        <begin position="23"/>
        <end position="859"/>
    </location>
</feature>
<dbReference type="OrthoDB" id="10023060at2759"/>
<dbReference type="PANTHER" id="PTHR45672">
    <property type="entry name" value="PROTEIN DISULFIDE-ISOMERASE C17H9.14C-RELATED"/>
    <property type="match status" value="1"/>
</dbReference>
<evidence type="ECO:0000259" key="2">
    <source>
        <dbReference type="PROSITE" id="PS51352"/>
    </source>
</evidence>
<dbReference type="AlphaFoldDB" id="A0A7M5USQ8"/>
<keyword evidence="4" id="KW-1185">Reference proteome</keyword>
<organism evidence="3 4">
    <name type="scientific">Clytia hemisphaerica</name>
    <dbReference type="NCBI Taxonomy" id="252671"/>
    <lineage>
        <taxon>Eukaryota</taxon>
        <taxon>Metazoa</taxon>
        <taxon>Cnidaria</taxon>
        <taxon>Hydrozoa</taxon>
        <taxon>Hydroidolina</taxon>
        <taxon>Leptothecata</taxon>
        <taxon>Obeliida</taxon>
        <taxon>Clytiidae</taxon>
        <taxon>Clytia</taxon>
    </lineage>
</organism>
<evidence type="ECO:0000313" key="3">
    <source>
        <dbReference type="EnsemblMetazoa" id="CLYHEMP003540.1"/>
    </source>
</evidence>
<feature type="signal peptide" evidence="1">
    <location>
        <begin position="1"/>
        <end position="22"/>
    </location>
</feature>
<feature type="domain" description="Thioredoxin" evidence="2">
    <location>
        <begin position="426"/>
        <end position="563"/>
    </location>
</feature>
<dbReference type="PANTHER" id="PTHR45672:SF11">
    <property type="entry name" value="PROTEIN DISULFIDE-ISOMERASE C17H9.14C"/>
    <property type="match status" value="1"/>
</dbReference>
<dbReference type="GO" id="GO:0003756">
    <property type="term" value="F:protein disulfide isomerase activity"/>
    <property type="evidence" value="ECO:0007669"/>
    <property type="project" value="TreeGrafter"/>
</dbReference>
<dbReference type="InterPro" id="IPR013766">
    <property type="entry name" value="Thioredoxin_domain"/>
</dbReference>